<dbReference type="GO" id="GO:0005985">
    <property type="term" value="P:sucrose metabolic process"/>
    <property type="evidence" value="ECO:0007669"/>
    <property type="project" value="UniProtKB-UniPathway"/>
</dbReference>
<comment type="catalytic activity">
    <reaction evidence="4">
        <text>Hydrolysis of terminal non-reducing beta-D-fructofuranoside residues in beta-D-fructofuranosides.</text>
        <dbReference type="EC" id="3.2.1.26"/>
    </reaction>
</comment>
<keyword evidence="5" id="KW-0119">Carbohydrate metabolism</keyword>
<keyword evidence="9" id="KW-1185">Reference proteome</keyword>
<proteinExistence type="inferred from homology"/>
<dbReference type="SUPFAM" id="SSF49899">
    <property type="entry name" value="Concanavalin A-like lectins/glucanases"/>
    <property type="match status" value="1"/>
</dbReference>
<evidence type="ECO:0000256" key="4">
    <source>
        <dbReference type="RuleBase" id="RU362110"/>
    </source>
</evidence>
<dbReference type="SMART" id="SM00640">
    <property type="entry name" value="Glyco_32"/>
    <property type="match status" value="1"/>
</dbReference>
<dbReference type="Pfam" id="PF08244">
    <property type="entry name" value="Glyco_hydro_32C"/>
    <property type="match status" value="1"/>
</dbReference>
<feature type="domain" description="Glycosyl hydrolase family 32 C-terminal" evidence="7">
    <location>
        <begin position="333"/>
        <end position="481"/>
    </location>
</feature>
<dbReference type="Pfam" id="PF00251">
    <property type="entry name" value="Glyco_hydro_32N"/>
    <property type="match status" value="1"/>
</dbReference>
<organism evidence="8 9">
    <name type="scientific">Orbus hercynius</name>
    <dbReference type="NCBI Taxonomy" id="593135"/>
    <lineage>
        <taxon>Bacteria</taxon>
        <taxon>Pseudomonadati</taxon>
        <taxon>Pseudomonadota</taxon>
        <taxon>Gammaproteobacteria</taxon>
        <taxon>Orbales</taxon>
        <taxon>Orbaceae</taxon>
        <taxon>Orbus</taxon>
    </lineage>
</organism>
<dbReference type="Gene3D" id="2.115.10.20">
    <property type="entry name" value="Glycosyl hydrolase domain, family 43"/>
    <property type="match status" value="1"/>
</dbReference>
<comment type="pathway">
    <text evidence="5">Glycan biosynthesis; sucrose metabolism.</text>
</comment>
<dbReference type="Proteomes" id="UP000278542">
    <property type="component" value="Unassembled WGS sequence"/>
</dbReference>
<dbReference type="PANTHER" id="PTHR43101">
    <property type="entry name" value="BETA-FRUCTOSIDASE"/>
    <property type="match status" value="1"/>
</dbReference>
<comment type="subcellular location">
    <subcellularLocation>
        <location evidence="5">Cytoplasm</location>
    </subcellularLocation>
</comment>
<evidence type="ECO:0000256" key="3">
    <source>
        <dbReference type="ARBA" id="ARBA00023295"/>
    </source>
</evidence>
<dbReference type="InterPro" id="IPR013148">
    <property type="entry name" value="Glyco_hydro_32_N"/>
</dbReference>
<feature type="domain" description="Glycosyl hydrolase family 32 N-terminal" evidence="6">
    <location>
        <begin position="28"/>
        <end position="329"/>
    </location>
</feature>
<reference evidence="8 9" key="1">
    <citation type="submission" date="2018-10" db="EMBL/GenBank/DDBJ databases">
        <title>Genomic Encyclopedia of Type Strains, Phase IV (KMG-IV): sequencing the most valuable type-strain genomes for metagenomic binning, comparative biology and taxonomic classification.</title>
        <authorList>
            <person name="Goeker M."/>
        </authorList>
    </citation>
    <scope>NUCLEOTIDE SEQUENCE [LARGE SCALE GENOMIC DNA]</scope>
    <source>
        <strain evidence="8 9">DSM 22228</strain>
    </source>
</reference>
<dbReference type="InterPro" id="IPR001362">
    <property type="entry name" value="Glyco_hydro_32"/>
</dbReference>
<evidence type="ECO:0000256" key="1">
    <source>
        <dbReference type="ARBA" id="ARBA00009902"/>
    </source>
</evidence>
<dbReference type="EC" id="3.2.1.26" evidence="4"/>
<sequence length="489" mass="55752">MKALLDKGNQAVDELAKYVKDRYYPAYHIAAKAGWINDPNGLVYFNGKYHAFFQHYPYDENWGPMHWGHVVSDDMVHWQHLPIALAPSEDYDKDGCFSGSAVDDNGTLALIYTGHVWLKEAGDDSAVREVQCLAISHDGIHFEKQGVVLTPPDGIMHFRDPKVWKQDGRWFMVVGARDANDVGQVRLYSSADLRQWQFEQILAQTDDPDVYMMECPDFFPLGDSYILMFSPQGMKAKGYQYRNRFQSGYLVGKWQAGSEFKITHQFAEFDHGHDFYAPQSFEAADGRRILISWMDMWESAMPSKADKWAGVLSLPRETILTKDGKVILRPIKELESLRKDEKKLTNLYLTKTQQNLELCALQSELMVNIDLTRTTAERAGLKLAASADGQQAAWLYIDNQANRLVLDRTLAGEGVAGYRSIPLPQGNTLKLHIFVDHSSVEVFINDGEYSFSSRIYPTNNDRTIYLFAENGDLLVNDIEYWALHNMSEN</sequence>
<name>A0A495RJB5_9GAMM</name>
<comment type="similarity">
    <text evidence="1 4">Belongs to the glycosyl hydrolase 32 family.</text>
</comment>
<dbReference type="GO" id="GO:0005737">
    <property type="term" value="C:cytoplasm"/>
    <property type="evidence" value="ECO:0007669"/>
    <property type="project" value="UniProtKB-SubCell"/>
</dbReference>
<comment type="caution">
    <text evidence="8">The sequence shown here is derived from an EMBL/GenBank/DDBJ whole genome shotgun (WGS) entry which is preliminary data.</text>
</comment>
<dbReference type="InterPro" id="IPR013189">
    <property type="entry name" value="Glyco_hydro_32_C"/>
</dbReference>
<dbReference type="InterPro" id="IPR006232">
    <property type="entry name" value="Suc6P_hydrolase"/>
</dbReference>
<dbReference type="CDD" id="cd08996">
    <property type="entry name" value="GH32_FFase"/>
    <property type="match status" value="1"/>
</dbReference>
<dbReference type="OrthoDB" id="9801455at2"/>
<dbReference type="UniPathway" id="UPA00238"/>
<dbReference type="InterPro" id="IPR013320">
    <property type="entry name" value="ConA-like_dom_sf"/>
</dbReference>
<protein>
    <recommendedName>
        <fullName evidence="4">Sucrose-6-phosphate hydrolase</fullName>
        <ecNumber evidence="4">3.2.1.26</ecNumber>
    </recommendedName>
    <alternativeName>
        <fullName evidence="5">Invertase</fullName>
    </alternativeName>
</protein>
<evidence type="ECO:0000256" key="5">
    <source>
        <dbReference type="RuleBase" id="RU365015"/>
    </source>
</evidence>
<evidence type="ECO:0000259" key="6">
    <source>
        <dbReference type="Pfam" id="PF00251"/>
    </source>
</evidence>
<comment type="function">
    <text evidence="5">Enables the bacterium to metabolize sucrose as a sole carbon source.</text>
</comment>
<dbReference type="InterPro" id="IPR023296">
    <property type="entry name" value="Glyco_hydro_beta-prop_sf"/>
</dbReference>
<dbReference type="RefSeq" id="WP_121144514.1">
    <property type="nucleotide sequence ID" value="NZ_RBWY01000001.1"/>
</dbReference>
<dbReference type="Gene3D" id="2.60.120.560">
    <property type="entry name" value="Exo-inulinase, domain 1"/>
    <property type="match status" value="1"/>
</dbReference>
<dbReference type="PANTHER" id="PTHR43101:SF1">
    <property type="entry name" value="BETA-FRUCTOSIDASE"/>
    <property type="match status" value="1"/>
</dbReference>
<dbReference type="InterPro" id="IPR051214">
    <property type="entry name" value="GH32_Enzymes"/>
</dbReference>
<dbReference type="GO" id="GO:0004564">
    <property type="term" value="F:beta-fructofuranosidase activity"/>
    <property type="evidence" value="ECO:0007669"/>
    <property type="project" value="UniProtKB-EC"/>
</dbReference>
<dbReference type="NCBIfam" id="TIGR01322">
    <property type="entry name" value="scrB_fam"/>
    <property type="match status" value="1"/>
</dbReference>
<dbReference type="AlphaFoldDB" id="A0A495RJB5"/>
<keyword evidence="2 4" id="KW-0378">Hydrolase</keyword>
<accession>A0A495RJB5</accession>
<keyword evidence="3 4" id="KW-0326">Glycosidase</keyword>
<evidence type="ECO:0000259" key="7">
    <source>
        <dbReference type="Pfam" id="PF08244"/>
    </source>
</evidence>
<dbReference type="EMBL" id="RBWY01000001">
    <property type="protein sequence ID" value="RKS87633.1"/>
    <property type="molecule type" value="Genomic_DNA"/>
</dbReference>
<dbReference type="SUPFAM" id="SSF75005">
    <property type="entry name" value="Arabinanase/levansucrase/invertase"/>
    <property type="match status" value="1"/>
</dbReference>
<gene>
    <name evidence="8" type="ORF">DES39_0874</name>
</gene>
<evidence type="ECO:0000313" key="9">
    <source>
        <dbReference type="Proteomes" id="UP000278542"/>
    </source>
</evidence>
<evidence type="ECO:0000256" key="2">
    <source>
        <dbReference type="ARBA" id="ARBA00022801"/>
    </source>
</evidence>
<keyword evidence="5" id="KW-0963">Cytoplasm</keyword>
<evidence type="ECO:0000313" key="8">
    <source>
        <dbReference type="EMBL" id="RKS87633.1"/>
    </source>
</evidence>